<feature type="domain" description="Myb/SANT-like DNA-binding" evidence="2">
    <location>
        <begin position="61"/>
        <end position="116"/>
    </location>
</feature>
<reference evidence="3" key="1">
    <citation type="submission" date="2022-11" db="EMBL/GenBank/DDBJ databases">
        <title>Centuries of genome instability and evolution in soft-shell clam transmissible cancer (bioRxiv).</title>
        <authorList>
            <person name="Hart S.F.M."/>
            <person name="Yonemitsu M.A."/>
            <person name="Giersch R.M."/>
            <person name="Beal B.F."/>
            <person name="Arriagada G."/>
            <person name="Davis B.W."/>
            <person name="Ostrander E.A."/>
            <person name="Goff S.P."/>
            <person name="Metzger M.J."/>
        </authorList>
    </citation>
    <scope>NUCLEOTIDE SEQUENCE</scope>
    <source>
        <strain evidence="3">MELC-2E11</strain>
        <tissue evidence="3">Siphon/mantle</tissue>
    </source>
</reference>
<feature type="compositionally biased region" description="Low complexity" evidence="1">
    <location>
        <begin position="133"/>
        <end position="142"/>
    </location>
</feature>
<dbReference type="PANTHER" id="PTHR47595:SF1">
    <property type="entry name" value="MYB_SANT-LIKE DNA-BINDING DOMAIN-CONTAINING PROTEIN"/>
    <property type="match status" value="1"/>
</dbReference>
<keyword evidence="4" id="KW-1185">Reference proteome</keyword>
<evidence type="ECO:0000313" key="3">
    <source>
        <dbReference type="EMBL" id="WAR13453.1"/>
    </source>
</evidence>
<name>A0ABY7EU27_MYAAR</name>
<evidence type="ECO:0000256" key="1">
    <source>
        <dbReference type="SAM" id="MobiDB-lite"/>
    </source>
</evidence>
<feature type="compositionally biased region" description="Basic residues" evidence="1">
    <location>
        <begin position="158"/>
        <end position="169"/>
    </location>
</feature>
<dbReference type="EMBL" id="CP111019">
    <property type="protein sequence ID" value="WAR13453.1"/>
    <property type="molecule type" value="Genomic_DNA"/>
</dbReference>
<evidence type="ECO:0000313" key="4">
    <source>
        <dbReference type="Proteomes" id="UP001164746"/>
    </source>
</evidence>
<dbReference type="Proteomes" id="UP001164746">
    <property type="component" value="Chromosome 8"/>
</dbReference>
<dbReference type="Pfam" id="PF13837">
    <property type="entry name" value="Myb_DNA-bind_4"/>
    <property type="match status" value="1"/>
</dbReference>
<gene>
    <name evidence="3" type="ORF">MAR_027633</name>
</gene>
<dbReference type="PANTHER" id="PTHR47595">
    <property type="entry name" value="HEAT SHOCK 70 KDA PROTEIN 14"/>
    <property type="match status" value="1"/>
</dbReference>
<organism evidence="3 4">
    <name type="scientific">Mya arenaria</name>
    <name type="common">Soft-shell clam</name>
    <dbReference type="NCBI Taxonomy" id="6604"/>
    <lineage>
        <taxon>Eukaryota</taxon>
        <taxon>Metazoa</taxon>
        <taxon>Spiralia</taxon>
        <taxon>Lophotrochozoa</taxon>
        <taxon>Mollusca</taxon>
        <taxon>Bivalvia</taxon>
        <taxon>Autobranchia</taxon>
        <taxon>Heteroconchia</taxon>
        <taxon>Euheterodonta</taxon>
        <taxon>Imparidentia</taxon>
        <taxon>Neoheterodontei</taxon>
        <taxon>Myida</taxon>
        <taxon>Myoidea</taxon>
        <taxon>Myidae</taxon>
        <taxon>Mya</taxon>
    </lineage>
</organism>
<feature type="region of interest" description="Disordered" evidence="1">
    <location>
        <begin position="118"/>
        <end position="172"/>
    </location>
</feature>
<protein>
    <recommendedName>
        <fullName evidence="2">Myb/SANT-like DNA-binding domain-containing protein</fullName>
    </recommendedName>
</protein>
<proteinExistence type="predicted"/>
<sequence length="215" mass="24769">MNPILLNHNYVQVKFQLNPVLGNHNRLNSLVNFQLKLVVLILNSQLEIERLNRCPKAKKEHIVAQNFCKVGYTFTEGQVSGRWKTLNRVYKDVKDGRKKSGAGRKDCLFYEELDQLLGKDPDISPRPSDSENSTASSTASKTSDSKSDKDMPGESGKQNKKPVKRRKSQASHIVEFLETYVDRQEERHQKEVEERRKMHREKMGILKSLCSDLKK</sequence>
<dbReference type="InterPro" id="IPR044822">
    <property type="entry name" value="Myb_DNA-bind_4"/>
</dbReference>
<feature type="compositionally biased region" description="Basic and acidic residues" evidence="1">
    <location>
        <begin position="143"/>
        <end position="152"/>
    </location>
</feature>
<accession>A0ABY7EU27</accession>
<evidence type="ECO:0000259" key="2">
    <source>
        <dbReference type="Pfam" id="PF13837"/>
    </source>
</evidence>